<evidence type="ECO:0000313" key="4">
    <source>
        <dbReference type="Proteomes" id="UP001295423"/>
    </source>
</evidence>
<comment type="caution">
    <text evidence="3">The sequence shown here is derived from an EMBL/GenBank/DDBJ whole genome shotgun (WGS) entry which is preliminary data.</text>
</comment>
<feature type="region of interest" description="Disordered" evidence="1">
    <location>
        <begin position="331"/>
        <end position="369"/>
    </location>
</feature>
<dbReference type="EMBL" id="CAKOGP040001759">
    <property type="protein sequence ID" value="CAJ1950009.1"/>
    <property type="molecule type" value="Genomic_DNA"/>
</dbReference>
<evidence type="ECO:0000256" key="2">
    <source>
        <dbReference type="SAM" id="Phobius"/>
    </source>
</evidence>
<dbReference type="Proteomes" id="UP001295423">
    <property type="component" value="Unassembled WGS sequence"/>
</dbReference>
<keyword evidence="4" id="KW-1185">Reference proteome</keyword>
<gene>
    <name evidence="3" type="ORF">CYCCA115_LOCUS12376</name>
</gene>
<dbReference type="SUPFAM" id="SSF52540">
    <property type="entry name" value="P-loop containing nucleoside triphosphate hydrolases"/>
    <property type="match status" value="1"/>
</dbReference>
<dbReference type="AlphaFoldDB" id="A0AAD2PUK4"/>
<name>A0AAD2PUK4_9STRA</name>
<dbReference type="PANTHER" id="PTHR36978:SF4">
    <property type="entry name" value="P-LOOP CONTAINING NUCLEOSIDE TRIPHOSPHATE HYDROLASE PROTEIN"/>
    <property type="match status" value="1"/>
</dbReference>
<organism evidence="3 4">
    <name type="scientific">Cylindrotheca closterium</name>
    <dbReference type="NCBI Taxonomy" id="2856"/>
    <lineage>
        <taxon>Eukaryota</taxon>
        <taxon>Sar</taxon>
        <taxon>Stramenopiles</taxon>
        <taxon>Ochrophyta</taxon>
        <taxon>Bacillariophyta</taxon>
        <taxon>Bacillariophyceae</taxon>
        <taxon>Bacillariophycidae</taxon>
        <taxon>Bacillariales</taxon>
        <taxon>Bacillariaceae</taxon>
        <taxon>Cylindrotheca</taxon>
    </lineage>
</organism>
<dbReference type="PANTHER" id="PTHR36978">
    <property type="entry name" value="P-LOOP CONTAINING NUCLEOTIDE TRIPHOSPHATE HYDROLASE"/>
    <property type="match status" value="1"/>
</dbReference>
<evidence type="ECO:0000256" key="1">
    <source>
        <dbReference type="SAM" id="MobiDB-lite"/>
    </source>
</evidence>
<feature type="compositionally biased region" description="Basic residues" evidence="1">
    <location>
        <begin position="346"/>
        <end position="355"/>
    </location>
</feature>
<feature type="transmembrane region" description="Helical" evidence="2">
    <location>
        <begin position="14"/>
        <end position="37"/>
    </location>
</feature>
<keyword evidence="2" id="KW-0472">Membrane</keyword>
<sequence>MTGNKPSSRPVDRYYSKVCCCLVGILLISSANLFFFLEHNKHLNGTTSEGGAVSEGPSTHMIDHGKTKRWNRAMVEAKEMLAAHGEEAECLHPKVQESKKLLKQFQGNRRPSKPYLNMGFPKCGSSTLFDFFACLGYRATHFTNNSLAGDFEGICMRDAVANGLRPLETCARGVDAILQMDVEYPLGIDGYFHKPFRDECFFPQFSLLEELHQEAPASTFLLTFRPIHDWITSISGWGSTVMLNRFQLCDFPNLPRGIPTDLGNKTQVVGQMTEFWCSHVQHVRNFVKEYPSHTLIETSLYDNLQSAQIMYGLFPTKVDANNTSEPITTELSNGCWGHSNENRPKQWLRRRKGKQGRNWLQKEQQRQQE</sequence>
<proteinExistence type="predicted"/>
<keyword evidence="2" id="KW-0812">Transmembrane</keyword>
<dbReference type="InterPro" id="IPR027417">
    <property type="entry name" value="P-loop_NTPase"/>
</dbReference>
<reference evidence="3" key="1">
    <citation type="submission" date="2023-08" db="EMBL/GenBank/DDBJ databases">
        <authorList>
            <person name="Audoor S."/>
            <person name="Bilcke G."/>
        </authorList>
    </citation>
    <scope>NUCLEOTIDE SEQUENCE</scope>
</reference>
<accession>A0AAD2PUK4</accession>
<keyword evidence="2" id="KW-1133">Transmembrane helix</keyword>
<protein>
    <recommendedName>
        <fullName evidence="5">Sulfotransferase</fullName>
    </recommendedName>
</protein>
<dbReference type="Gene3D" id="3.40.50.300">
    <property type="entry name" value="P-loop containing nucleotide triphosphate hydrolases"/>
    <property type="match status" value="1"/>
</dbReference>
<evidence type="ECO:0008006" key="5">
    <source>
        <dbReference type="Google" id="ProtNLM"/>
    </source>
</evidence>
<evidence type="ECO:0000313" key="3">
    <source>
        <dbReference type="EMBL" id="CAJ1950009.1"/>
    </source>
</evidence>